<evidence type="ECO:0000313" key="1">
    <source>
        <dbReference type="EMBL" id="SCZ88430.1"/>
    </source>
</evidence>
<dbReference type="EMBL" id="FMWP01000012">
    <property type="protein sequence ID" value="SCZ88430.1"/>
    <property type="molecule type" value="Genomic_DNA"/>
</dbReference>
<dbReference type="AlphaFoldDB" id="A0A2X0MBU7"/>
<keyword evidence="2" id="KW-1185">Reference proteome</keyword>
<dbReference type="Proteomes" id="UP000249723">
    <property type="component" value="Unassembled WGS sequence"/>
</dbReference>
<proteinExistence type="predicted"/>
<dbReference type="InterPro" id="IPR036691">
    <property type="entry name" value="Endo/exonu/phosph_ase_sf"/>
</dbReference>
<sequence length="122" mass="13898">MIESLTVLTFNVRSIKNAFDQVKISRYLKSLRPAPAAIPLQEHHFSFNSLREGALRVLGQGITDLYRREFYASGAFHHQTPPVDVLGNSEIERRGLRQRLVIVAWYHHAESADGHGLLRHAQ</sequence>
<evidence type="ECO:0000313" key="2">
    <source>
        <dbReference type="Proteomes" id="UP000249723"/>
    </source>
</evidence>
<dbReference type="SUPFAM" id="SSF56219">
    <property type="entry name" value="DNase I-like"/>
    <property type="match status" value="1"/>
</dbReference>
<dbReference type="STRING" id="289078.A0A2X0MBU7"/>
<organism evidence="1 2">
    <name type="scientific">Microbotryum saponariae</name>
    <dbReference type="NCBI Taxonomy" id="289078"/>
    <lineage>
        <taxon>Eukaryota</taxon>
        <taxon>Fungi</taxon>
        <taxon>Dikarya</taxon>
        <taxon>Basidiomycota</taxon>
        <taxon>Pucciniomycotina</taxon>
        <taxon>Microbotryomycetes</taxon>
        <taxon>Microbotryales</taxon>
        <taxon>Microbotryaceae</taxon>
        <taxon>Microbotryum</taxon>
    </lineage>
</organism>
<gene>
    <name evidence="1" type="ORF">BZ3500_MVSOF-1268-A1-R1_CHR2-1G04406</name>
</gene>
<accession>A0A2X0MBU7</accession>
<name>A0A2X0MBU7_9BASI</name>
<protein>
    <submittedName>
        <fullName evidence="1">BZ3500_MvSof-1268-A1-R1_Chr2-1g04406 protein</fullName>
    </submittedName>
</protein>
<reference evidence="2" key="1">
    <citation type="submission" date="2016-10" db="EMBL/GenBank/DDBJ databases">
        <authorList>
            <person name="Jeantristanb JTB J.-T."/>
            <person name="Ricardo R."/>
        </authorList>
    </citation>
    <scope>NUCLEOTIDE SEQUENCE [LARGE SCALE GENOMIC DNA]</scope>
</reference>